<dbReference type="AlphaFoldDB" id="A0A2J6PWD8"/>
<organism evidence="2 3">
    <name type="scientific">Hyaloscypha hepaticicola</name>
    <dbReference type="NCBI Taxonomy" id="2082293"/>
    <lineage>
        <taxon>Eukaryota</taxon>
        <taxon>Fungi</taxon>
        <taxon>Dikarya</taxon>
        <taxon>Ascomycota</taxon>
        <taxon>Pezizomycotina</taxon>
        <taxon>Leotiomycetes</taxon>
        <taxon>Helotiales</taxon>
        <taxon>Hyaloscyphaceae</taxon>
        <taxon>Hyaloscypha</taxon>
    </lineage>
</organism>
<accession>A0A2J6PWD8</accession>
<dbReference type="InterPro" id="IPR038491">
    <property type="entry name" value="Velvet_dom_sf"/>
</dbReference>
<name>A0A2J6PWD8_9HELO</name>
<dbReference type="EMBL" id="KZ613495">
    <property type="protein sequence ID" value="PMD18335.1"/>
    <property type="molecule type" value="Genomic_DNA"/>
</dbReference>
<evidence type="ECO:0000259" key="1">
    <source>
        <dbReference type="PROSITE" id="PS51821"/>
    </source>
</evidence>
<proteinExistence type="predicted"/>
<evidence type="ECO:0000313" key="2">
    <source>
        <dbReference type="EMBL" id="PMD18335.1"/>
    </source>
</evidence>
<dbReference type="Gene3D" id="2.60.40.3960">
    <property type="entry name" value="Velvet domain"/>
    <property type="match status" value="1"/>
</dbReference>
<reference evidence="2 3" key="1">
    <citation type="submission" date="2016-05" db="EMBL/GenBank/DDBJ databases">
        <title>A degradative enzymes factory behind the ericoid mycorrhizal symbiosis.</title>
        <authorList>
            <consortium name="DOE Joint Genome Institute"/>
            <person name="Martino E."/>
            <person name="Morin E."/>
            <person name="Grelet G."/>
            <person name="Kuo A."/>
            <person name="Kohler A."/>
            <person name="Daghino S."/>
            <person name="Barry K."/>
            <person name="Choi C."/>
            <person name="Cichocki N."/>
            <person name="Clum A."/>
            <person name="Copeland A."/>
            <person name="Hainaut M."/>
            <person name="Haridas S."/>
            <person name="Labutti K."/>
            <person name="Lindquist E."/>
            <person name="Lipzen A."/>
            <person name="Khouja H.-R."/>
            <person name="Murat C."/>
            <person name="Ohm R."/>
            <person name="Olson A."/>
            <person name="Spatafora J."/>
            <person name="Veneault-Fourrey C."/>
            <person name="Henrissat B."/>
            <person name="Grigoriev I."/>
            <person name="Martin F."/>
            <person name="Perotto S."/>
        </authorList>
    </citation>
    <scope>NUCLEOTIDE SEQUENCE [LARGE SCALE GENOMIC DNA]</scope>
    <source>
        <strain evidence="2 3">UAMH 7357</strain>
    </source>
</reference>
<dbReference type="OrthoDB" id="5399926at2759"/>
<keyword evidence="3" id="KW-1185">Reference proteome</keyword>
<dbReference type="Proteomes" id="UP000235672">
    <property type="component" value="Unassembled WGS sequence"/>
</dbReference>
<gene>
    <name evidence="2" type="ORF">NA56DRAFT_672447</name>
</gene>
<feature type="domain" description="Velvet" evidence="1">
    <location>
        <begin position="1"/>
        <end position="166"/>
    </location>
</feature>
<protein>
    <recommendedName>
        <fullName evidence="1">Velvet domain-containing protein</fullName>
    </recommendedName>
</protein>
<dbReference type="InterPro" id="IPR037525">
    <property type="entry name" value="Velvet_dom"/>
</dbReference>
<dbReference type="PROSITE" id="PS51821">
    <property type="entry name" value="VELVET"/>
    <property type="match status" value="1"/>
</dbReference>
<evidence type="ECO:0000313" key="3">
    <source>
        <dbReference type="Proteomes" id="UP000235672"/>
    </source>
</evidence>
<sequence>MLKLAIQPPPHANPGVPLYPPLAARLSSETSIFTQLSQTWAVATLIDYGSGEILHDQLGGKVADSAHPLPESGIGTNDSSRERDRAYFYFPDLVIGEPGRYRIRVSLMQMERSPDGSTEDVVRVLETADSRGIKVDHGAISRSRPNSRERAFLRVLQEDGQDVPSHRSP</sequence>